<dbReference type="PANTHER" id="PTHR21666:SF290">
    <property type="entry name" value="PEPTIDASE M23 DOMAIN PROTEIN"/>
    <property type="match status" value="1"/>
</dbReference>
<dbReference type="InterPro" id="IPR050570">
    <property type="entry name" value="Cell_wall_metabolism_enzyme"/>
</dbReference>
<dbReference type="SUPFAM" id="SSF51261">
    <property type="entry name" value="Duplicated hybrid motif"/>
    <property type="match status" value="1"/>
</dbReference>
<dbReference type="Pfam" id="PF01476">
    <property type="entry name" value="LysM"/>
    <property type="match status" value="2"/>
</dbReference>
<dbReference type="GO" id="GO:0004222">
    <property type="term" value="F:metalloendopeptidase activity"/>
    <property type="evidence" value="ECO:0007669"/>
    <property type="project" value="TreeGrafter"/>
</dbReference>
<comment type="caution">
    <text evidence="3">The sequence shown here is derived from an EMBL/GenBank/DDBJ whole genome shotgun (WGS) entry which is preliminary data.</text>
</comment>
<protein>
    <submittedName>
        <fullName evidence="3">LysM peptidoglycan-binding domain-containing protein</fullName>
    </submittedName>
</protein>
<proteinExistence type="predicted"/>
<dbReference type="CDD" id="cd00118">
    <property type="entry name" value="LysM"/>
    <property type="match status" value="2"/>
</dbReference>
<evidence type="ECO:0000259" key="2">
    <source>
        <dbReference type="PROSITE" id="PS51782"/>
    </source>
</evidence>
<reference evidence="3 4" key="1">
    <citation type="submission" date="2019-01" db="EMBL/GenBank/DDBJ databases">
        <authorList>
            <person name="Chen W.-M."/>
        </authorList>
    </citation>
    <scope>NUCLEOTIDE SEQUENCE [LARGE SCALE GENOMIC DNA]</scope>
    <source>
        <strain evidence="3 4">FSY-9</strain>
    </source>
</reference>
<evidence type="ECO:0000313" key="4">
    <source>
        <dbReference type="Proteomes" id="UP000282837"/>
    </source>
</evidence>
<dbReference type="SUPFAM" id="SSF54106">
    <property type="entry name" value="LysM domain"/>
    <property type="match status" value="1"/>
</dbReference>
<evidence type="ECO:0000313" key="3">
    <source>
        <dbReference type="EMBL" id="RVU06872.1"/>
    </source>
</evidence>
<feature type="domain" description="LysM" evidence="2">
    <location>
        <begin position="103"/>
        <end position="147"/>
    </location>
</feature>
<dbReference type="RefSeq" id="WP_127705954.1">
    <property type="nucleotide sequence ID" value="NZ_SACO01000002.1"/>
</dbReference>
<dbReference type="PANTHER" id="PTHR21666">
    <property type="entry name" value="PEPTIDASE-RELATED"/>
    <property type="match status" value="1"/>
</dbReference>
<dbReference type="SMART" id="SM00257">
    <property type="entry name" value="LysM"/>
    <property type="match status" value="2"/>
</dbReference>
<accession>A0A3S2UTY9</accession>
<sequence>MIHDDKAPTTQGAGRRFRLLAAAAVLLGVAAPLSAQYYSPIDRILKQANAKSPVNSYANAPSGYGYGNQPPARTRDDYEDRDPRYDRGQRDYDDIDRSLRRETVHVVESGETLNGVADRAGVSANLIIEANRLPSPYYLYVGQRLIIPRARTHVVQQGETGFDIAYRYGLPYSEIAVANNLSPDSYLRIGQVLRIPTVTRPTPRPAPPAQPQSLLNRSSGSYNDGYSNSSYGNSGASYTNYSGSNSYLRTSARFTWPVDGRVRRRFTARTRAPNGGDYHDGIDIIAQQGTAVRAITGGYVTFAGREPDSYGNTVVVQHDGGWVSVYSFLDRITVRQGDRVNPRERVGLVGHTGRATRDELHFELRRGKTLVDPLNYLPPRDLNPPADRYRNGY</sequence>
<feature type="region of interest" description="Disordered" evidence="1">
    <location>
        <begin position="56"/>
        <end position="94"/>
    </location>
</feature>
<feature type="region of interest" description="Disordered" evidence="1">
    <location>
        <begin position="198"/>
        <end position="227"/>
    </location>
</feature>
<dbReference type="CDD" id="cd12797">
    <property type="entry name" value="M23_peptidase"/>
    <property type="match status" value="1"/>
</dbReference>
<dbReference type="InterPro" id="IPR011055">
    <property type="entry name" value="Dup_hybrid_motif"/>
</dbReference>
<dbReference type="InterPro" id="IPR036779">
    <property type="entry name" value="LysM_dom_sf"/>
</dbReference>
<dbReference type="AlphaFoldDB" id="A0A3S2UTY9"/>
<feature type="domain" description="LysM" evidence="2">
    <location>
        <begin position="151"/>
        <end position="195"/>
    </location>
</feature>
<name>A0A3S2UTY9_9SPHN</name>
<dbReference type="InterPro" id="IPR016047">
    <property type="entry name" value="M23ase_b-sheet_dom"/>
</dbReference>
<dbReference type="InterPro" id="IPR018392">
    <property type="entry name" value="LysM"/>
</dbReference>
<dbReference type="Pfam" id="PF01551">
    <property type="entry name" value="Peptidase_M23"/>
    <property type="match status" value="1"/>
</dbReference>
<dbReference type="Gene3D" id="2.70.70.10">
    <property type="entry name" value="Glucose Permease (Domain IIA)"/>
    <property type="match status" value="1"/>
</dbReference>
<organism evidence="3 4">
    <name type="scientific">Novosphingobium umbonatum</name>
    <dbReference type="NCBI Taxonomy" id="1908524"/>
    <lineage>
        <taxon>Bacteria</taxon>
        <taxon>Pseudomonadati</taxon>
        <taxon>Pseudomonadota</taxon>
        <taxon>Alphaproteobacteria</taxon>
        <taxon>Sphingomonadales</taxon>
        <taxon>Sphingomonadaceae</taxon>
        <taxon>Novosphingobium</taxon>
    </lineage>
</organism>
<keyword evidence="4" id="KW-1185">Reference proteome</keyword>
<dbReference type="OrthoDB" id="9795421at2"/>
<dbReference type="EMBL" id="SACO01000002">
    <property type="protein sequence ID" value="RVU06872.1"/>
    <property type="molecule type" value="Genomic_DNA"/>
</dbReference>
<dbReference type="Proteomes" id="UP000282837">
    <property type="component" value="Unassembled WGS sequence"/>
</dbReference>
<feature type="compositionally biased region" description="Basic and acidic residues" evidence="1">
    <location>
        <begin position="73"/>
        <end position="94"/>
    </location>
</feature>
<evidence type="ECO:0000256" key="1">
    <source>
        <dbReference type="SAM" id="MobiDB-lite"/>
    </source>
</evidence>
<dbReference type="Gene3D" id="3.10.350.10">
    <property type="entry name" value="LysM domain"/>
    <property type="match status" value="2"/>
</dbReference>
<gene>
    <name evidence="3" type="ORF">EOE18_02610</name>
</gene>
<feature type="compositionally biased region" description="Low complexity" evidence="1">
    <location>
        <begin position="218"/>
        <end position="227"/>
    </location>
</feature>
<dbReference type="PROSITE" id="PS51782">
    <property type="entry name" value="LYSM"/>
    <property type="match status" value="2"/>
</dbReference>